<evidence type="ECO:0000313" key="9">
    <source>
        <dbReference type="Proteomes" id="UP000094291"/>
    </source>
</evidence>
<dbReference type="SUPFAM" id="SSF51182">
    <property type="entry name" value="RmlC-like cupins"/>
    <property type="match status" value="1"/>
</dbReference>
<dbReference type="OrthoDB" id="9800680at2"/>
<comment type="subunit">
    <text evidence="7">Homodimer.</text>
</comment>
<dbReference type="NCBIfam" id="TIGR01221">
    <property type="entry name" value="rmlC"/>
    <property type="match status" value="1"/>
</dbReference>
<proteinExistence type="inferred from homology"/>
<dbReference type="InterPro" id="IPR014710">
    <property type="entry name" value="RmlC-like_jellyroll"/>
</dbReference>
<dbReference type="GO" id="GO:0000271">
    <property type="term" value="P:polysaccharide biosynthetic process"/>
    <property type="evidence" value="ECO:0007669"/>
    <property type="project" value="TreeGrafter"/>
</dbReference>
<comment type="function">
    <text evidence="2 7">Catalyzes the epimerization of the C3' and C5'positions of dTDP-6-deoxy-D-xylo-4-hexulose, forming dTDP-6-deoxy-L-lyxo-4-hexulose.</text>
</comment>
<sequence>MKVLETVLAGVKIIEPQVFGDSRGFFKETFSAERYRQEAGIDLPFVQDNHSRSTQGVLRGLHFQQQRPQGKLVSVTRGAVYDVAVDINPNSPTCGQYVGVELSDDNHRQLWIPPGYAHGFCVLSDVVDFVYKCTDYYHPEDEGGLAWNCPDVAIPWPIQQPRLSEKDQVYPDLKGLLGTKMS</sequence>
<dbReference type="EC" id="5.1.3.13" evidence="3 7"/>
<dbReference type="GO" id="GO:0005829">
    <property type="term" value="C:cytosol"/>
    <property type="evidence" value="ECO:0007669"/>
    <property type="project" value="TreeGrafter"/>
</dbReference>
<evidence type="ECO:0000256" key="2">
    <source>
        <dbReference type="ARBA" id="ARBA00001997"/>
    </source>
</evidence>
<dbReference type="GO" id="GO:0019305">
    <property type="term" value="P:dTDP-rhamnose biosynthetic process"/>
    <property type="evidence" value="ECO:0007669"/>
    <property type="project" value="UniProtKB-UniRule"/>
</dbReference>
<comment type="pathway">
    <text evidence="7">Carbohydrate biosynthesis; dTDP-L-rhamnose biosynthesis.</text>
</comment>
<evidence type="ECO:0000256" key="7">
    <source>
        <dbReference type="RuleBase" id="RU364069"/>
    </source>
</evidence>
<dbReference type="RefSeq" id="WP_068999815.1">
    <property type="nucleotide sequence ID" value="NZ_MDTQ01000001.1"/>
</dbReference>
<evidence type="ECO:0000256" key="3">
    <source>
        <dbReference type="ARBA" id="ARBA00012098"/>
    </source>
</evidence>
<feature type="active site" description="Proton donor" evidence="5">
    <location>
        <position position="131"/>
    </location>
</feature>
<comment type="caution">
    <text evidence="8">The sequence shown here is derived from an EMBL/GenBank/DDBJ whole genome shotgun (WGS) entry which is preliminary data.</text>
</comment>
<keyword evidence="7" id="KW-0413">Isomerase</keyword>
<dbReference type="InterPro" id="IPR011051">
    <property type="entry name" value="RmlC_Cupin_sf"/>
</dbReference>
<dbReference type="InterPro" id="IPR000888">
    <property type="entry name" value="RmlC-like"/>
</dbReference>
<evidence type="ECO:0000256" key="6">
    <source>
        <dbReference type="PIRSR" id="PIRSR600888-3"/>
    </source>
</evidence>
<dbReference type="Proteomes" id="UP000094291">
    <property type="component" value="Unassembled WGS sequence"/>
</dbReference>
<dbReference type="EMBL" id="MDTQ01000001">
    <property type="protein sequence ID" value="ODC04831.1"/>
    <property type="molecule type" value="Genomic_DNA"/>
</dbReference>
<dbReference type="GO" id="GO:0008830">
    <property type="term" value="F:dTDP-4-dehydrorhamnose 3,5-epimerase activity"/>
    <property type="evidence" value="ECO:0007669"/>
    <property type="project" value="UniProtKB-UniRule"/>
</dbReference>
<evidence type="ECO:0000256" key="5">
    <source>
        <dbReference type="PIRSR" id="PIRSR600888-1"/>
    </source>
</evidence>
<evidence type="ECO:0000256" key="1">
    <source>
        <dbReference type="ARBA" id="ARBA00001298"/>
    </source>
</evidence>
<comment type="similarity">
    <text evidence="7">Belongs to the dTDP-4-dehydrorhamnose 3,5-epimerase family.</text>
</comment>
<evidence type="ECO:0000313" key="8">
    <source>
        <dbReference type="EMBL" id="ODC04831.1"/>
    </source>
</evidence>
<dbReference type="STRING" id="197479.BFW38_16145"/>
<dbReference type="AlphaFoldDB" id="A0A1E2VCY0"/>
<dbReference type="UniPathway" id="UPA00124"/>
<comment type="catalytic activity">
    <reaction evidence="1 7">
        <text>dTDP-4-dehydro-6-deoxy-alpha-D-glucose = dTDP-4-dehydro-beta-L-rhamnose</text>
        <dbReference type="Rhea" id="RHEA:16969"/>
        <dbReference type="ChEBI" id="CHEBI:57649"/>
        <dbReference type="ChEBI" id="CHEBI:62830"/>
        <dbReference type="EC" id="5.1.3.13"/>
    </reaction>
</comment>
<dbReference type="Gene3D" id="2.60.120.10">
    <property type="entry name" value="Jelly Rolls"/>
    <property type="match status" value="1"/>
</dbReference>
<organism evidence="8 9">
    <name type="scientific">Terasakiispira papahanaumokuakeensis</name>
    <dbReference type="NCBI Taxonomy" id="197479"/>
    <lineage>
        <taxon>Bacteria</taxon>
        <taxon>Pseudomonadati</taxon>
        <taxon>Pseudomonadota</taxon>
        <taxon>Gammaproteobacteria</taxon>
        <taxon>Oceanospirillales</taxon>
        <taxon>Terasakiispira</taxon>
    </lineage>
</organism>
<dbReference type="CDD" id="cd00438">
    <property type="entry name" value="cupin_RmlC"/>
    <property type="match status" value="1"/>
</dbReference>
<name>A0A1E2VCY0_9GAMM</name>
<feature type="site" description="Participates in a stacking interaction with the thymidine ring of dTDP-4-oxo-6-deoxyglucose" evidence="6">
    <location>
        <position position="137"/>
    </location>
</feature>
<gene>
    <name evidence="8" type="ORF">BFW38_16145</name>
</gene>
<dbReference type="PANTHER" id="PTHR21047:SF2">
    <property type="entry name" value="THYMIDINE DIPHOSPHO-4-KETO-RHAMNOSE 3,5-EPIMERASE"/>
    <property type="match status" value="1"/>
</dbReference>
<protein>
    <recommendedName>
        <fullName evidence="4 7">dTDP-4-dehydrorhamnose 3,5-epimerase</fullName>
        <ecNumber evidence="3 7">5.1.3.13</ecNumber>
    </recommendedName>
    <alternativeName>
        <fullName evidence="7">Thymidine diphospho-4-keto-rhamnose 3,5-epimerase</fullName>
    </alternativeName>
</protein>
<dbReference type="PANTHER" id="PTHR21047">
    <property type="entry name" value="DTDP-6-DEOXY-D-GLUCOSE-3,5 EPIMERASE"/>
    <property type="match status" value="1"/>
</dbReference>
<keyword evidence="9" id="KW-1185">Reference proteome</keyword>
<evidence type="ECO:0000256" key="4">
    <source>
        <dbReference type="ARBA" id="ARBA00019595"/>
    </source>
</evidence>
<reference evidence="8 9" key="1">
    <citation type="submission" date="2016-08" db="EMBL/GenBank/DDBJ databases">
        <authorList>
            <person name="Seilhamer J.J."/>
        </authorList>
    </citation>
    <scope>NUCLEOTIDE SEQUENCE [LARGE SCALE GENOMIC DNA]</scope>
    <source>
        <strain evidence="8 9">PH27A</strain>
    </source>
</reference>
<feature type="active site" description="Proton acceptor" evidence="5">
    <location>
        <position position="62"/>
    </location>
</feature>
<accession>A0A1E2VCY0</accession>
<dbReference type="Pfam" id="PF00908">
    <property type="entry name" value="dTDP_sugar_isom"/>
    <property type="match status" value="1"/>
</dbReference>